<dbReference type="AlphaFoldDB" id="A0A8H3BIV0"/>
<organism evidence="2 3">
    <name type="scientific">Rhizoctonia solani</name>
    <dbReference type="NCBI Taxonomy" id="456999"/>
    <lineage>
        <taxon>Eukaryota</taxon>
        <taxon>Fungi</taxon>
        <taxon>Dikarya</taxon>
        <taxon>Basidiomycota</taxon>
        <taxon>Agaricomycotina</taxon>
        <taxon>Agaricomycetes</taxon>
        <taxon>Cantharellales</taxon>
        <taxon>Ceratobasidiaceae</taxon>
        <taxon>Rhizoctonia</taxon>
    </lineage>
</organism>
<evidence type="ECO:0000313" key="3">
    <source>
        <dbReference type="Proteomes" id="UP000663853"/>
    </source>
</evidence>
<dbReference type="SUPFAM" id="SSF56112">
    <property type="entry name" value="Protein kinase-like (PK-like)"/>
    <property type="match status" value="1"/>
</dbReference>
<proteinExistence type="predicted"/>
<feature type="region of interest" description="Disordered" evidence="1">
    <location>
        <begin position="131"/>
        <end position="178"/>
    </location>
</feature>
<feature type="compositionally biased region" description="Basic and acidic residues" evidence="1">
    <location>
        <begin position="41"/>
        <end position="55"/>
    </location>
</feature>
<accession>A0A8H3BIV0</accession>
<gene>
    <name evidence="2" type="ORF">RDB_LOCUS59204</name>
</gene>
<evidence type="ECO:0000256" key="1">
    <source>
        <dbReference type="SAM" id="MobiDB-lite"/>
    </source>
</evidence>
<sequence>MPLNPETRLEEESITNDAFSRVMTGDGVSIQPTRTPSPELDGVHVSEGESPKLDTPEESNPLKALPLDVATLGRALNDLALAKERGCISVVQSDGTHHEERILATSPSTQLHCHPVPLLVISPHLFDPDLSGPPSEIVESHSSKKKKGEKGKGKRRKKRKASTSHGMHGINATNKPVYKPHSSPLDVLSEHIQNAISTSIFSCIDPTMVPAKAADQIESPEEVATNDDEGRNKMEVADSEWIKLAQPATQDEITGAMSIEEILAHLTNHGCEDVTDKLKIKSSSEYPVSNGGFGDVYRVILYDGRQLAFKCIRLRVGADIDGQKYLERAAHELYVWSKCQHRNVMELIGVARFQNHTAGSQGTEKAYIPEP</sequence>
<feature type="region of interest" description="Disordered" evidence="1">
    <location>
        <begin position="1"/>
        <end position="60"/>
    </location>
</feature>
<protein>
    <recommendedName>
        <fullName evidence="4">Protein kinase domain-containing protein</fullName>
    </recommendedName>
</protein>
<dbReference type="InterPro" id="IPR011009">
    <property type="entry name" value="Kinase-like_dom_sf"/>
</dbReference>
<dbReference type="Gene3D" id="3.30.200.20">
    <property type="entry name" value="Phosphorylase Kinase, domain 1"/>
    <property type="match status" value="1"/>
</dbReference>
<feature type="compositionally biased region" description="Basic residues" evidence="1">
    <location>
        <begin position="143"/>
        <end position="162"/>
    </location>
</feature>
<comment type="caution">
    <text evidence="2">The sequence shown here is derived from an EMBL/GenBank/DDBJ whole genome shotgun (WGS) entry which is preliminary data.</text>
</comment>
<evidence type="ECO:0000313" key="2">
    <source>
        <dbReference type="EMBL" id="CAE6458804.1"/>
    </source>
</evidence>
<name>A0A8H3BIV0_9AGAM</name>
<dbReference type="Proteomes" id="UP000663853">
    <property type="component" value="Unassembled WGS sequence"/>
</dbReference>
<reference evidence="2" key="1">
    <citation type="submission" date="2021-01" db="EMBL/GenBank/DDBJ databases">
        <authorList>
            <person name="Kaushik A."/>
        </authorList>
    </citation>
    <scope>NUCLEOTIDE SEQUENCE</scope>
    <source>
        <strain evidence="2">AG6-10EEA</strain>
    </source>
</reference>
<evidence type="ECO:0008006" key="4">
    <source>
        <dbReference type="Google" id="ProtNLM"/>
    </source>
</evidence>
<dbReference type="EMBL" id="CAJMXA010001352">
    <property type="protein sequence ID" value="CAE6458804.1"/>
    <property type="molecule type" value="Genomic_DNA"/>
</dbReference>